<sequence>MSGDAWLAFLDQSYGGHEFSTGAGRALSCGPYEPPHESSAADLSDLVRRWIHMHHV</sequence>
<proteinExistence type="predicted"/>
<reference evidence="1" key="1">
    <citation type="submission" date="2022-03" db="EMBL/GenBank/DDBJ databases">
        <title>Interactions between chemoautotrophic and heterotrophic bacteria.</title>
        <authorList>
            <person name="Santoro A."/>
        </authorList>
    </citation>
    <scope>NUCLEOTIDE SEQUENCE</scope>
    <source>
        <strain evidence="1">Nb-106</strain>
    </source>
</reference>
<dbReference type="EMBL" id="JALJZS010000005">
    <property type="protein sequence ID" value="MCP2001224.1"/>
    <property type="molecule type" value="Genomic_DNA"/>
</dbReference>
<accession>A0ACC6AN83</accession>
<evidence type="ECO:0000313" key="1">
    <source>
        <dbReference type="EMBL" id="MCP2001224.1"/>
    </source>
</evidence>
<protein>
    <submittedName>
        <fullName evidence="1">Uncharacterized protein</fullName>
    </submittedName>
</protein>
<keyword evidence="2" id="KW-1185">Reference proteome</keyword>
<comment type="caution">
    <text evidence="1">The sequence shown here is derived from an EMBL/GenBank/DDBJ whole genome shotgun (WGS) entry which is preliminary data.</text>
</comment>
<evidence type="ECO:0000313" key="2">
    <source>
        <dbReference type="Proteomes" id="UP001205486"/>
    </source>
</evidence>
<organism evidence="1 2">
    <name type="scientific">Nitrobacter winogradskyi</name>
    <name type="common">Nitrobacter agilis</name>
    <dbReference type="NCBI Taxonomy" id="913"/>
    <lineage>
        <taxon>Bacteria</taxon>
        <taxon>Pseudomonadati</taxon>
        <taxon>Pseudomonadota</taxon>
        <taxon>Alphaproteobacteria</taxon>
        <taxon>Hyphomicrobiales</taxon>
        <taxon>Nitrobacteraceae</taxon>
        <taxon>Nitrobacter</taxon>
    </lineage>
</organism>
<name>A0ACC6AN83_NITWI</name>
<gene>
    <name evidence="1" type="ORF">J2S34_003710</name>
</gene>
<dbReference type="Proteomes" id="UP001205486">
    <property type="component" value="Unassembled WGS sequence"/>
</dbReference>